<dbReference type="Proteomes" id="UP000106699">
    <property type="component" value="Segment"/>
</dbReference>
<name>Q678A3_9VIRU</name>
<evidence type="ECO:0000313" key="3">
    <source>
        <dbReference type="Proteomes" id="UP000106699"/>
    </source>
</evidence>
<organism evidence="2 3">
    <name type="scientific">lymphocystis disease virus-China</name>
    <dbReference type="NCBI Taxonomy" id="256729"/>
    <lineage>
        <taxon>Viruses</taxon>
        <taxon>Varidnaviria</taxon>
        <taxon>Bamfordvirae</taxon>
        <taxon>Nucleocytoviricota</taxon>
        <taxon>Megaviricetes</taxon>
        <taxon>Pimascovirales</taxon>
        <taxon>Pimascovirales incertae sedis</taxon>
        <taxon>Iridoviridae</taxon>
        <taxon>Alphairidovirinae</taxon>
        <taxon>Lymphocystivirus</taxon>
        <taxon>Lymphocystivirus paralichthys1</taxon>
        <taxon>Lymphocystis disease virus 2</taxon>
    </lineage>
</organism>
<keyword evidence="1" id="KW-1133">Transmembrane helix</keyword>
<dbReference type="EMBL" id="AY380826">
    <property type="protein sequence ID" value="AAU10954.1"/>
    <property type="molecule type" value="Genomic_DNA"/>
</dbReference>
<keyword evidence="1" id="KW-0812">Transmembrane</keyword>
<protein>
    <submittedName>
        <fullName evidence="2">Uncharacterized protein</fullName>
    </submittedName>
</protein>
<keyword evidence="3" id="KW-1185">Reference proteome</keyword>
<proteinExistence type="predicted"/>
<dbReference type="GeneID" id="2978983"/>
<dbReference type="RefSeq" id="YP_073615.1">
    <property type="nucleotide sequence ID" value="NC_005902.1"/>
</dbReference>
<reference evidence="2 3" key="1">
    <citation type="journal article" date="2004" name="J. Virol.">
        <title>Complete genome sequence of lymphocystis disease virus isolated from China.</title>
        <authorList>
            <person name="Zhang Q.Y."/>
            <person name="Xiao F."/>
            <person name="Xie J."/>
            <person name="Li Z.Q."/>
            <person name="Gui J.F."/>
        </authorList>
    </citation>
    <scope>NUCLEOTIDE SEQUENCE [LARGE SCALE GENOMIC DNA]</scope>
</reference>
<sequence length="51" mass="5890">MILCGVDNGVELKGVYPLTFKLYTHLLYLFVYSLDVNPLTLAYIYLLHLLI</sequence>
<evidence type="ECO:0000256" key="1">
    <source>
        <dbReference type="SAM" id="Phobius"/>
    </source>
</evidence>
<evidence type="ECO:0000313" key="2">
    <source>
        <dbReference type="EMBL" id="AAU10954.1"/>
    </source>
</evidence>
<dbReference type="KEGG" id="vg:2978983"/>
<feature type="transmembrane region" description="Helical" evidence="1">
    <location>
        <begin position="26"/>
        <end position="46"/>
    </location>
</feature>
<accession>Q678A3</accession>
<keyword evidence="1" id="KW-0472">Membrane</keyword>